<dbReference type="Gene3D" id="1.10.10.10">
    <property type="entry name" value="Winged helix-like DNA-binding domain superfamily/Winged helix DNA-binding domain"/>
    <property type="match status" value="1"/>
</dbReference>
<accession>A0A1G8J9I7</accession>
<dbReference type="Pfam" id="PF12802">
    <property type="entry name" value="MarR_2"/>
    <property type="match status" value="1"/>
</dbReference>
<keyword evidence="3" id="KW-0238">DNA-binding</keyword>
<dbReference type="PANTHER" id="PTHR33164">
    <property type="entry name" value="TRANSCRIPTIONAL REGULATOR, MARR FAMILY"/>
    <property type="match status" value="1"/>
</dbReference>
<dbReference type="PANTHER" id="PTHR33164:SF104">
    <property type="entry name" value="TRANSCRIPTIONAL REGULATORY PROTEIN"/>
    <property type="match status" value="1"/>
</dbReference>
<name>A0A1G8J9I7_9ACTN</name>
<organism evidence="3 4">
    <name type="scientific">Nonomuraea jiangxiensis</name>
    <dbReference type="NCBI Taxonomy" id="633440"/>
    <lineage>
        <taxon>Bacteria</taxon>
        <taxon>Bacillati</taxon>
        <taxon>Actinomycetota</taxon>
        <taxon>Actinomycetes</taxon>
        <taxon>Streptosporangiales</taxon>
        <taxon>Streptosporangiaceae</taxon>
        <taxon>Nonomuraea</taxon>
    </lineage>
</organism>
<dbReference type="AlphaFoldDB" id="A0A1G8J9I7"/>
<dbReference type="OrthoDB" id="3237509at2"/>
<reference evidence="3 4" key="1">
    <citation type="submission" date="2016-10" db="EMBL/GenBank/DDBJ databases">
        <authorList>
            <person name="de Groot N.N."/>
        </authorList>
    </citation>
    <scope>NUCLEOTIDE SEQUENCE [LARGE SCALE GENOMIC DNA]</scope>
    <source>
        <strain evidence="3 4">CGMCC 4.6533</strain>
    </source>
</reference>
<dbReference type="EMBL" id="FNDJ01000005">
    <property type="protein sequence ID" value="SDI27751.1"/>
    <property type="molecule type" value="Genomic_DNA"/>
</dbReference>
<evidence type="ECO:0000259" key="2">
    <source>
        <dbReference type="PROSITE" id="PS50995"/>
    </source>
</evidence>
<evidence type="ECO:0000256" key="1">
    <source>
        <dbReference type="SAM" id="MobiDB-lite"/>
    </source>
</evidence>
<dbReference type="RefSeq" id="WP_143043677.1">
    <property type="nucleotide sequence ID" value="NZ_FNDJ01000005.1"/>
</dbReference>
<keyword evidence="4" id="KW-1185">Reference proteome</keyword>
<dbReference type="GO" id="GO:0003700">
    <property type="term" value="F:DNA-binding transcription factor activity"/>
    <property type="evidence" value="ECO:0007669"/>
    <property type="project" value="InterPro"/>
</dbReference>
<dbReference type="InterPro" id="IPR036388">
    <property type="entry name" value="WH-like_DNA-bd_sf"/>
</dbReference>
<dbReference type="GO" id="GO:0003677">
    <property type="term" value="F:DNA binding"/>
    <property type="evidence" value="ECO:0007669"/>
    <property type="project" value="UniProtKB-KW"/>
</dbReference>
<proteinExistence type="predicted"/>
<feature type="region of interest" description="Disordered" evidence="1">
    <location>
        <begin position="1"/>
        <end position="29"/>
    </location>
</feature>
<feature type="domain" description="HTH marR-type" evidence="2">
    <location>
        <begin position="50"/>
        <end position="184"/>
    </location>
</feature>
<dbReference type="SMART" id="SM00347">
    <property type="entry name" value="HTH_MARR"/>
    <property type="match status" value="1"/>
</dbReference>
<dbReference type="InterPro" id="IPR039422">
    <property type="entry name" value="MarR/SlyA-like"/>
</dbReference>
<dbReference type="Proteomes" id="UP000199202">
    <property type="component" value="Unassembled WGS sequence"/>
</dbReference>
<dbReference type="STRING" id="633440.SAMN05421869_10519"/>
<dbReference type="GO" id="GO:0006950">
    <property type="term" value="P:response to stress"/>
    <property type="evidence" value="ECO:0007669"/>
    <property type="project" value="TreeGrafter"/>
</dbReference>
<dbReference type="SUPFAM" id="SSF46785">
    <property type="entry name" value="Winged helix' DNA-binding domain"/>
    <property type="match status" value="1"/>
</dbReference>
<dbReference type="InterPro" id="IPR000835">
    <property type="entry name" value="HTH_MarR-typ"/>
</dbReference>
<sequence length="212" mass="23315">MSDTDFSSGLPDRSDPDDGTPSCAPRVSGPDPLGVAALWQRELPDLDVTNIVLASAIHRIAQLLEQDFTALAKEYDLLPSEMRILLALRRSPPDYALSPTQLFRRLMVTSGAVTKQVNRLCERGLVSRHLDPQTPRGQLVRLEPAGRHVAEQAVRRMCAVHAGLEALDRTEAHEDIAMLQRVLAVLDPSVGSPDPDGHVRPVVMTHEPKDMK</sequence>
<dbReference type="PROSITE" id="PS50995">
    <property type="entry name" value="HTH_MARR_2"/>
    <property type="match status" value="1"/>
</dbReference>
<gene>
    <name evidence="3" type="ORF">SAMN05421869_10519</name>
</gene>
<dbReference type="InterPro" id="IPR036390">
    <property type="entry name" value="WH_DNA-bd_sf"/>
</dbReference>
<protein>
    <submittedName>
        <fullName evidence="3">DNA-binding transcriptional regulator, MarR family</fullName>
    </submittedName>
</protein>
<feature type="region of interest" description="Disordered" evidence="1">
    <location>
        <begin position="190"/>
        <end position="212"/>
    </location>
</feature>
<evidence type="ECO:0000313" key="4">
    <source>
        <dbReference type="Proteomes" id="UP000199202"/>
    </source>
</evidence>
<evidence type="ECO:0000313" key="3">
    <source>
        <dbReference type="EMBL" id="SDI27751.1"/>
    </source>
</evidence>